<dbReference type="EMBL" id="GGEC01052474">
    <property type="protein sequence ID" value="MBX32958.1"/>
    <property type="molecule type" value="Transcribed_RNA"/>
</dbReference>
<reference evidence="1" key="1">
    <citation type="submission" date="2018-02" db="EMBL/GenBank/DDBJ databases">
        <title>Rhizophora mucronata_Transcriptome.</title>
        <authorList>
            <person name="Meera S.P."/>
            <person name="Sreeshan A."/>
            <person name="Augustine A."/>
        </authorList>
    </citation>
    <scope>NUCLEOTIDE SEQUENCE</scope>
    <source>
        <tissue evidence="1">Leaf</tissue>
    </source>
</reference>
<accession>A0A2P2MRW9</accession>
<sequence>MQMLGHKQTQISFTTSPLYFCYHITSKEETNQGTDI</sequence>
<evidence type="ECO:0000313" key="1">
    <source>
        <dbReference type="EMBL" id="MBX32983.1"/>
    </source>
</evidence>
<organism evidence="1">
    <name type="scientific">Rhizophora mucronata</name>
    <name type="common">Asiatic mangrove</name>
    <dbReference type="NCBI Taxonomy" id="61149"/>
    <lineage>
        <taxon>Eukaryota</taxon>
        <taxon>Viridiplantae</taxon>
        <taxon>Streptophyta</taxon>
        <taxon>Embryophyta</taxon>
        <taxon>Tracheophyta</taxon>
        <taxon>Spermatophyta</taxon>
        <taxon>Magnoliopsida</taxon>
        <taxon>eudicotyledons</taxon>
        <taxon>Gunneridae</taxon>
        <taxon>Pentapetalae</taxon>
        <taxon>rosids</taxon>
        <taxon>fabids</taxon>
        <taxon>Malpighiales</taxon>
        <taxon>Rhizophoraceae</taxon>
        <taxon>Rhizophora</taxon>
    </lineage>
</organism>
<name>A0A2P2MRW9_RHIMU</name>
<protein>
    <submittedName>
        <fullName evidence="1">Uncharacterized protein</fullName>
    </submittedName>
</protein>
<proteinExistence type="predicted"/>
<dbReference type="EMBL" id="GGEC01052499">
    <property type="protein sequence ID" value="MBX32983.1"/>
    <property type="molecule type" value="Transcribed_RNA"/>
</dbReference>
<dbReference type="AlphaFoldDB" id="A0A2P2MRW9"/>